<dbReference type="HOGENOM" id="CLU_2250485_0_0_1"/>
<proteinExistence type="predicted"/>
<sequence length="104" mass="12237">MYQDISHPITPHITGNTRFRIPLCNVLLSFHFSFFFSAPPIYTPRYVSYPDNLSHYLFKHLYSELPAPSPPPTYQLKTFSYNGWIPFDTALEVVRHPFFVAYFT</sequence>
<evidence type="ECO:0000313" key="2">
    <source>
        <dbReference type="Proteomes" id="UP000053424"/>
    </source>
</evidence>
<gene>
    <name evidence="1" type="ORF">M413DRAFT_375545</name>
</gene>
<protein>
    <submittedName>
        <fullName evidence="1">Uncharacterized protein</fullName>
    </submittedName>
</protein>
<reference evidence="1 2" key="1">
    <citation type="submission" date="2014-04" db="EMBL/GenBank/DDBJ databases">
        <authorList>
            <consortium name="DOE Joint Genome Institute"/>
            <person name="Kuo A."/>
            <person name="Gay G."/>
            <person name="Dore J."/>
            <person name="Kohler A."/>
            <person name="Nagy L.G."/>
            <person name="Floudas D."/>
            <person name="Copeland A."/>
            <person name="Barry K.W."/>
            <person name="Cichocki N."/>
            <person name="Veneault-Fourrey C."/>
            <person name="LaButti K."/>
            <person name="Lindquist E.A."/>
            <person name="Lipzen A."/>
            <person name="Lundell T."/>
            <person name="Morin E."/>
            <person name="Murat C."/>
            <person name="Sun H."/>
            <person name="Tunlid A."/>
            <person name="Henrissat B."/>
            <person name="Grigoriev I.V."/>
            <person name="Hibbett D.S."/>
            <person name="Martin F."/>
            <person name="Nordberg H.P."/>
            <person name="Cantor M.N."/>
            <person name="Hua S.X."/>
        </authorList>
    </citation>
    <scope>NUCLEOTIDE SEQUENCE [LARGE SCALE GENOMIC DNA]</scope>
    <source>
        <strain evidence="2">h7</strain>
    </source>
</reference>
<organism evidence="1 2">
    <name type="scientific">Hebeloma cylindrosporum</name>
    <dbReference type="NCBI Taxonomy" id="76867"/>
    <lineage>
        <taxon>Eukaryota</taxon>
        <taxon>Fungi</taxon>
        <taxon>Dikarya</taxon>
        <taxon>Basidiomycota</taxon>
        <taxon>Agaricomycotina</taxon>
        <taxon>Agaricomycetes</taxon>
        <taxon>Agaricomycetidae</taxon>
        <taxon>Agaricales</taxon>
        <taxon>Agaricineae</taxon>
        <taxon>Hymenogastraceae</taxon>
        <taxon>Hebeloma</taxon>
    </lineage>
</organism>
<dbReference type="EMBL" id="KN831774">
    <property type="protein sequence ID" value="KIM44136.1"/>
    <property type="molecule type" value="Genomic_DNA"/>
</dbReference>
<reference evidence="2" key="2">
    <citation type="submission" date="2015-01" db="EMBL/GenBank/DDBJ databases">
        <title>Evolutionary Origins and Diversification of the Mycorrhizal Mutualists.</title>
        <authorList>
            <consortium name="DOE Joint Genome Institute"/>
            <consortium name="Mycorrhizal Genomics Consortium"/>
            <person name="Kohler A."/>
            <person name="Kuo A."/>
            <person name="Nagy L.G."/>
            <person name="Floudas D."/>
            <person name="Copeland A."/>
            <person name="Barry K.W."/>
            <person name="Cichocki N."/>
            <person name="Veneault-Fourrey C."/>
            <person name="LaButti K."/>
            <person name="Lindquist E.A."/>
            <person name="Lipzen A."/>
            <person name="Lundell T."/>
            <person name="Morin E."/>
            <person name="Murat C."/>
            <person name="Riley R."/>
            <person name="Ohm R."/>
            <person name="Sun H."/>
            <person name="Tunlid A."/>
            <person name="Henrissat B."/>
            <person name="Grigoriev I.V."/>
            <person name="Hibbett D.S."/>
            <person name="Martin F."/>
        </authorList>
    </citation>
    <scope>NUCLEOTIDE SEQUENCE [LARGE SCALE GENOMIC DNA]</scope>
    <source>
        <strain evidence="2">h7</strain>
    </source>
</reference>
<keyword evidence="2" id="KW-1185">Reference proteome</keyword>
<evidence type="ECO:0000313" key="1">
    <source>
        <dbReference type="EMBL" id="KIM44136.1"/>
    </source>
</evidence>
<accession>A0A0C3CK71</accession>
<dbReference type="AlphaFoldDB" id="A0A0C3CK71"/>
<name>A0A0C3CK71_HEBCY</name>
<dbReference type="Proteomes" id="UP000053424">
    <property type="component" value="Unassembled WGS sequence"/>
</dbReference>